<feature type="region of interest" description="Disordered" evidence="4">
    <location>
        <begin position="197"/>
        <end position="216"/>
    </location>
</feature>
<dbReference type="AlphaFoldDB" id="A0AAN7W5X5"/>
<evidence type="ECO:0000256" key="1">
    <source>
        <dbReference type="ARBA" id="ARBA00004496"/>
    </source>
</evidence>
<feature type="region of interest" description="Disordered" evidence="4">
    <location>
        <begin position="323"/>
        <end position="378"/>
    </location>
</feature>
<dbReference type="PANTHER" id="PTHR22706:SF1">
    <property type="entry name" value="ASSEMBLY FACTOR FOR SPINDLE MICROTUBULES"/>
    <property type="match status" value="1"/>
</dbReference>
<gene>
    <name evidence="6" type="ORF">LTR97_005983</name>
</gene>
<comment type="subcellular location">
    <subcellularLocation>
        <location evidence="1">Cytoplasm</location>
    </subcellularLocation>
</comment>
<feature type="domain" description="Calponin-homology (CH)" evidence="5">
    <location>
        <begin position="560"/>
        <end position="713"/>
    </location>
</feature>
<accession>A0AAN7W5X5</accession>
<dbReference type="SUPFAM" id="SSF47576">
    <property type="entry name" value="Calponin-homology domain, CH-domain"/>
    <property type="match status" value="1"/>
</dbReference>
<comment type="caution">
    <text evidence="6">The sequence shown here is derived from an EMBL/GenBank/DDBJ whole genome shotgun (WGS) entry which is preliminary data.</text>
</comment>
<evidence type="ECO:0000256" key="2">
    <source>
        <dbReference type="ARBA" id="ARBA00022490"/>
    </source>
</evidence>
<evidence type="ECO:0000256" key="3">
    <source>
        <dbReference type="ARBA" id="ARBA00022860"/>
    </source>
</evidence>
<dbReference type="PANTHER" id="PTHR22706">
    <property type="entry name" value="ASSEMBLY FACTOR FOR SPINDLE MICROTUBULES"/>
    <property type="match status" value="1"/>
</dbReference>
<sequence>MSSLETPCPRPARPADSRQLAEFPQDDTCTLDIDYTRAADRLFGHAGPKRPQRRGAKTAGVAIFEDVSEEAVSGEVKRVPGKTLLSKPARKLPGKVAIKTEVKPASPQPLGEMRQARTRPSALPSVQQTEVSPKNRMAAANMPSKRDDRRRTIFVPSDDTTMLTIHPGVNNTHRLDDTFHPRDFASRHMDFDLKPSPAAANVHSPMEAPRSAKKPRMSIAPKRLPLQHLPVKEHNSPTIDIAGQNGGKENVPPGEAGGEKPVKAMLKRKEILKSSPMTLKTRSPPVAQVKSSPVPRTKLFEPTAASQARQAVVPRKAVPLVRGREMVVQPTQKRTAPQSHPITRRSPEQPRPWHKHAASQNPPQSTFKRPTPPKTTPKLLQYPLLSEDIAQPQLYEESWLSHQEIALTELINEIFTKASPCSAWHMPDSSLREQMLTIYHQLAVTTLHSRLKASLLYGALSRPKDMPSPPDPTHDLGLRKRFLNLWLHTYNEEALRAAAEVVVGRQVPASQHGSLAGEAVASVMDPATTKRALIGFLETFLVTVEDCETGQEEGGSLAERRWRDRPLRHMEYVVESVQDPLDEVDYRIQNIATDFRDGIFLTRLVEVLLFSAKRTQEMEDDGDATMTLQLPDLTMIESARYTDDGTPCPRILSQHLKMPTLARAQKMYNVQVTLSALYEHEQDIANEITAEDIVNGHREKTLSLLWSLVSAHGLAQLVDWTELAKDVRRVSGNTTDLQEQQEYLLQAWATVYGACNGLHISNLTTSFADGKAYDAILQAFADLLPSASTKRSSTTGASVEARLRSLGCSTAFIKQLTSSRDTIPSRTTTISNLAFLASRLLPLARRHNAAVTVQRAFRRRLARQILARRVASARLAEECANVTQLQQREATAAIVMQRAWRNVLSVRSSRLNADVLAFQVVARGWRARRLARSPLRAEMGYHERSLGW</sequence>
<evidence type="ECO:0000313" key="6">
    <source>
        <dbReference type="EMBL" id="KAK5699851.1"/>
    </source>
</evidence>
<name>A0AAN7W5X5_9PEZI</name>
<organism evidence="6 7">
    <name type="scientific">Elasticomyces elasticus</name>
    <dbReference type="NCBI Taxonomy" id="574655"/>
    <lineage>
        <taxon>Eukaryota</taxon>
        <taxon>Fungi</taxon>
        <taxon>Dikarya</taxon>
        <taxon>Ascomycota</taxon>
        <taxon>Pezizomycotina</taxon>
        <taxon>Dothideomycetes</taxon>
        <taxon>Dothideomycetidae</taxon>
        <taxon>Mycosphaerellales</taxon>
        <taxon>Teratosphaeriaceae</taxon>
        <taxon>Elasticomyces</taxon>
    </lineage>
</organism>
<dbReference type="GO" id="GO:0005737">
    <property type="term" value="C:cytoplasm"/>
    <property type="evidence" value="ECO:0007669"/>
    <property type="project" value="UniProtKB-SubCell"/>
</dbReference>
<dbReference type="GO" id="GO:0005516">
    <property type="term" value="F:calmodulin binding"/>
    <property type="evidence" value="ECO:0007669"/>
    <property type="project" value="UniProtKB-KW"/>
</dbReference>
<dbReference type="GO" id="GO:0000922">
    <property type="term" value="C:spindle pole"/>
    <property type="evidence" value="ECO:0007669"/>
    <property type="project" value="TreeGrafter"/>
</dbReference>
<feature type="region of interest" description="Disordered" evidence="4">
    <location>
        <begin position="1"/>
        <end position="24"/>
    </location>
</feature>
<dbReference type="InterPro" id="IPR036872">
    <property type="entry name" value="CH_dom_sf"/>
</dbReference>
<reference evidence="6" key="1">
    <citation type="submission" date="2023-08" db="EMBL/GenBank/DDBJ databases">
        <title>Black Yeasts Isolated from many extreme environments.</title>
        <authorList>
            <person name="Coleine C."/>
            <person name="Stajich J.E."/>
            <person name="Selbmann L."/>
        </authorList>
    </citation>
    <scope>NUCLEOTIDE SEQUENCE</scope>
    <source>
        <strain evidence="6">CCFEE 5810</strain>
    </source>
</reference>
<feature type="region of interest" description="Disordered" evidence="4">
    <location>
        <begin position="236"/>
        <end position="260"/>
    </location>
</feature>
<dbReference type="PROSITE" id="PS50096">
    <property type="entry name" value="IQ"/>
    <property type="match status" value="2"/>
</dbReference>
<feature type="compositionally biased region" description="Polar residues" evidence="4">
    <location>
        <begin position="329"/>
        <end position="341"/>
    </location>
</feature>
<dbReference type="Proteomes" id="UP001310594">
    <property type="component" value="Unassembled WGS sequence"/>
</dbReference>
<dbReference type="GO" id="GO:0007051">
    <property type="term" value="P:spindle organization"/>
    <property type="evidence" value="ECO:0007669"/>
    <property type="project" value="TreeGrafter"/>
</dbReference>
<dbReference type="GO" id="GO:0051295">
    <property type="term" value="P:establishment of meiotic spindle localization"/>
    <property type="evidence" value="ECO:0007669"/>
    <property type="project" value="TreeGrafter"/>
</dbReference>
<dbReference type="Gene3D" id="1.10.418.10">
    <property type="entry name" value="Calponin-like domain"/>
    <property type="match status" value="1"/>
</dbReference>
<evidence type="ECO:0000256" key="4">
    <source>
        <dbReference type="SAM" id="MobiDB-lite"/>
    </source>
</evidence>
<dbReference type="Pfam" id="PF00307">
    <property type="entry name" value="CH"/>
    <property type="match status" value="1"/>
</dbReference>
<keyword evidence="3" id="KW-0112">Calmodulin-binding</keyword>
<protein>
    <recommendedName>
        <fullName evidence="5">Calponin-homology (CH) domain-containing protein</fullName>
    </recommendedName>
</protein>
<keyword evidence="2" id="KW-0963">Cytoplasm</keyword>
<dbReference type="InterPro" id="IPR001715">
    <property type="entry name" value="CH_dom"/>
</dbReference>
<proteinExistence type="predicted"/>
<dbReference type="EMBL" id="JAVRQU010000008">
    <property type="protein sequence ID" value="KAK5699851.1"/>
    <property type="molecule type" value="Genomic_DNA"/>
</dbReference>
<feature type="region of interest" description="Disordered" evidence="4">
    <location>
        <begin position="106"/>
        <end position="148"/>
    </location>
</feature>
<dbReference type="PROSITE" id="PS50021">
    <property type="entry name" value="CH"/>
    <property type="match status" value="1"/>
</dbReference>
<dbReference type="CDD" id="cd21223">
    <property type="entry name" value="CH_ASPM_rpt1"/>
    <property type="match status" value="1"/>
</dbReference>
<dbReference type="GO" id="GO:0000278">
    <property type="term" value="P:mitotic cell cycle"/>
    <property type="evidence" value="ECO:0007669"/>
    <property type="project" value="TreeGrafter"/>
</dbReference>
<dbReference type="InterPro" id="IPR051185">
    <property type="entry name" value="ASPM"/>
</dbReference>
<evidence type="ECO:0000259" key="5">
    <source>
        <dbReference type="PROSITE" id="PS50021"/>
    </source>
</evidence>
<evidence type="ECO:0000313" key="7">
    <source>
        <dbReference type="Proteomes" id="UP001310594"/>
    </source>
</evidence>